<protein>
    <submittedName>
        <fullName evidence="2">cAMP-binding domain of CRP or a regulatory subunit of cAMP-dependent protein kinases</fullName>
    </submittedName>
</protein>
<name>A0A521CXQ2_9SPHI</name>
<organism evidence="2 3">
    <name type="scientific">Pedobacter westerhofensis</name>
    <dbReference type="NCBI Taxonomy" id="425512"/>
    <lineage>
        <taxon>Bacteria</taxon>
        <taxon>Pseudomonadati</taxon>
        <taxon>Bacteroidota</taxon>
        <taxon>Sphingobacteriia</taxon>
        <taxon>Sphingobacteriales</taxon>
        <taxon>Sphingobacteriaceae</taxon>
        <taxon>Pedobacter</taxon>
    </lineage>
</organism>
<evidence type="ECO:0000259" key="1">
    <source>
        <dbReference type="Pfam" id="PF00027"/>
    </source>
</evidence>
<dbReference type="EMBL" id="FXTN01000004">
    <property type="protein sequence ID" value="SMO64233.1"/>
    <property type="molecule type" value="Genomic_DNA"/>
</dbReference>
<accession>A0A521CXQ2</accession>
<dbReference type="Pfam" id="PF00027">
    <property type="entry name" value="cNMP_binding"/>
    <property type="match status" value="1"/>
</dbReference>
<dbReference type="AlphaFoldDB" id="A0A521CXQ2"/>
<evidence type="ECO:0000313" key="2">
    <source>
        <dbReference type="EMBL" id="SMO64233.1"/>
    </source>
</evidence>
<proteinExistence type="predicted"/>
<evidence type="ECO:0000313" key="3">
    <source>
        <dbReference type="Proteomes" id="UP000320300"/>
    </source>
</evidence>
<dbReference type="InterPro" id="IPR018490">
    <property type="entry name" value="cNMP-bd_dom_sf"/>
</dbReference>
<dbReference type="InterPro" id="IPR014710">
    <property type="entry name" value="RmlC-like_jellyroll"/>
</dbReference>
<gene>
    <name evidence="2" type="ORF">SAMN06265348_104295</name>
</gene>
<dbReference type="OrthoDB" id="758145at2"/>
<feature type="domain" description="Cyclic nucleotide-binding" evidence="1">
    <location>
        <begin position="31"/>
        <end position="117"/>
    </location>
</feature>
<dbReference type="Gene3D" id="2.60.120.10">
    <property type="entry name" value="Jelly Rolls"/>
    <property type="match status" value="1"/>
</dbReference>
<dbReference type="InterPro" id="IPR000595">
    <property type="entry name" value="cNMP-bd_dom"/>
</dbReference>
<reference evidence="2 3" key="1">
    <citation type="submission" date="2017-05" db="EMBL/GenBank/DDBJ databases">
        <authorList>
            <person name="Varghese N."/>
            <person name="Submissions S."/>
        </authorList>
    </citation>
    <scope>NUCLEOTIDE SEQUENCE [LARGE SCALE GENOMIC DNA]</scope>
    <source>
        <strain evidence="2 3">DSM 19036</strain>
    </source>
</reference>
<sequence>MDQEALHHLIVRNVGLSEQHFESFLSIRQTRTLAKKELLVKEGSICNMIGFIHSGLMRSFVRGDGEEHNTDFYFDGYLVSAYSSMVTQLPSDHLIEALTETQLSYISLDDYNNLVSNDIAWLQFGKYVAEFFLIRKCKREIALLKLSAAERLEDMRKTYPGIEQLISQYHIASYLGIKPQSLSRLKFNDTLGS</sequence>
<keyword evidence="3" id="KW-1185">Reference proteome</keyword>
<dbReference type="RefSeq" id="WP_142527992.1">
    <property type="nucleotide sequence ID" value="NZ_CBCSJO010000001.1"/>
</dbReference>
<dbReference type="SUPFAM" id="SSF51206">
    <property type="entry name" value="cAMP-binding domain-like"/>
    <property type="match status" value="1"/>
</dbReference>
<dbReference type="Proteomes" id="UP000320300">
    <property type="component" value="Unassembled WGS sequence"/>
</dbReference>